<protein>
    <recommendedName>
        <fullName evidence="7">Ribosomal RNA small subunit methyltransferase A</fullName>
        <ecNumber evidence="7">2.1.1.182</ecNumber>
    </recommendedName>
    <alternativeName>
        <fullName evidence="7">16S rRNA (adenine(1518)-N(6)/adenine(1519)-N(6))-dimethyltransferase</fullName>
    </alternativeName>
    <alternativeName>
        <fullName evidence="7">16S rRNA dimethyladenosine transferase</fullName>
    </alternativeName>
    <alternativeName>
        <fullName evidence="7">16S rRNA dimethylase</fullName>
    </alternativeName>
    <alternativeName>
        <fullName evidence="7">S-adenosylmethionine-6-N', N'-adenosyl(rRNA) dimethyltransferase</fullName>
    </alternativeName>
</protein>
<dbReference type="AlphaFoldDB" id="A0A6N9NJ91"/>
<feature type="binding site" evidence="7 8">
    <location>
        <position position="88"/>
    </location>
    <ligand>
        <name>S-adenosyl-L-methionine</name>
        <dbReference type="ChEBI" id="CHEBI:59789"/>
    </ligand>
</feature>
<organism evidence="10 11">
    <name type="scientific">Acidiluteibacter ferrifornacis</name>
    <dbReference type="NCBI Taxonomy" id="2692424"/>
    <lineage>
        <taxon>Bacteria</taxon>
        <taxon>Pseudomonadati</taxon>
        <taxon>Bacteroidota</taxon>
        <taxon>Flavobacteriia</taxon>
        <taxon>Flavobacteriales</taxon>
        <taxon>Cryomorphaceae</taxon>
        <taxon>Acidiluteibacter</taxon>
    </lineage>
</organism>
<dbReference type="Pfam" id="PF00398">
    <property type="entry name" value="RrnaAD"/>
    <property type="match status" value="1"/>
</dbReference>
<feature type="binding site" evidence="7 8">
    <location>
        <position position="15"/>
    </location>
    <ligand>
        <name>S-adenosyl-L-methionine</name>
        <dbReference type="ChEBI" id="CHEBI:59789"/>
    </ligand>
</feature>
<keyword evidence="6 7" id="KW-0694">RNA-binding</keyword>
<dbReference type="HAMAP" id="MF_00607">
    <property type="entry name" value="16SrRNA_methyltr_A"/>
    <property type="match status" value="1"/>
</dbReference>
<evidence type="ECO:0000256" key="1">
    <source>
        <dbReference type="ARBA" id="ARBA00022490"/>
    </source>
</evidence>
<feature type="binding site" evidence="7 8">
    <location>
        <position position="13"/>
    </location>
    <ligand>
        <name>S-adenosyl-L-methionine</name>
        <dbReference type="ChEBI" id="CHEBI:59789"/>
    </ligand>
</feature>
<dbReference type="InterPro" id="IPR029063">
    <property type="entry name" value="SAM-dependent_MTases_sf"/>
</dbReference>
<keyword evidence="3 7" id="KW-0489">Methyltransferase</keyword>
<comment type="similarity">
    <text evidence="7">Belongs to the class I-like SAM-binding methyltransferase superfamily. rRNA adenine N(6)-methyltransferase family. RsmA subfamily.</text>
</comment>
<dbReference type="Proteomes" id="UP000470771">
    <property type="component" value="Unassembled WGS sequence"/>
</dbReference>
<accession>A0A6N9NJ91</accession>
<comment type="subcellular location">
    <subcellularLocation>
        <location evidence="7">Cytoplasm</location>
    </subcellularLocation>
</comment>
<keyword evidence="4 7" id="KW-0808">Transferase</keyword>
<dbReference type="SUPFAM" id="SSF53335">
    <property type="entry name" value="S-adenosyl-L-methionine-dependent methyltransferases"/>
    <property type="match status" value="1"/>
</dbReference>
<keyword evidence="1 7" id="KW-0963">Cytoplasm</keyword>
<keyword evidence="2 7" id="KW-0698">rRNA processing</keyword>
<dbReference type="RefSeq" id="WP_160631143.1">
    <property type="nucleotide sequence ID" value="NZ_WWNE01000003.1"/>
</dbReference>
<sequence length="259" mass="29715">MKLVKAKKHLGQHFLTDESIAEKTVDALTMTNQYNKVIEVGPGMGVLTKYLVKRPDLETYIIDIDGESIQFLLNNFEELDDSRIIEGDFLKYDLSQIFGEENFAIVGNFPYNISSQILFKAYDNRDKVVEVVGMFQKEVAERIAAPPGSKTYGILSVLLQAYYHIEYLFTVDEDVFDPPPKVKSAVIRLQRNDVKSLDVDEKRFKSIVKIAFGQRRKTLRNSLKQFINEKPEVKDNPIFNERPEQLSVAQFIDIVKLLG</sequence>
<dbReference type="PANTHER" id="PTHR11727:SF7">
    <property type="entry name" value="DIMETHYLADENOSINE TRANSFERASE-RELATED"/>
    <property type="match status" value="1"/>
</dbReference>
<dbReference type="NCBIfam" id="TIGR00755">
    <property type="entry name" value="ksgA"/>
    <property type="match status" value="1"/>
</dbReference>
<evidence type="ECO:0000313" key="10">
    <source>
        <dbReference type="EMBL" id="NBG64715.1"/>
    </source>
</evidence>
<dbReference type="GO" id="GO:0052908">
    <property type="term" value="F:16S rRNA (adenine(1518)-N(6)/adenine(1519)-N(6))-dimethyltransferase activity"/>
    <property type="evidence" value="ECO:0007669"/>
    <property type="project" value="UniProtKB-EC"/>
</dbReference>
<dbReference type="EMBL" id="WWNE01000003">
    <property type="protein sequence ID" value="NBG64715.1"/>
    <property type="molecule type" value="Genomic_DNA"/>
</dbReference>
<evidence type="ECO:0000256" key="8">
    <source>
        <dbReference type="PROSITE-ProRule" id="PRU01026"/>
    </source>
</evidence>
<dbReference type="CDD" id="cd02440">
    <property type="entry name" value="AdoMet_MTases"/>
    <property type="match status" value="1"/>
</dbReference>
<dbReference type="InterPro" id="IPR001737">
    <property type="entry name" value="KsgA/Erm"/>
</dbReference>
<keyword evidence="5 7" id="KW-0949">S-adenosyl-L-methionine</keyword>
<evidence type="ECO:0000313" key="11">
    <source>
        <dbReference type="Proteomes" id="UP000470771"/>
    </source>
</evidence>
<evidence type="ECO:0000256" key="7">
    <source>
        <dbReference type="HAMAP-Rule" id="MF_00607"/>
    </source>
</evidence>
<keyword evidence="11" id="KW-1185">Reference proteome</keyword>
<dbReference type="GO" id="GO:0005829">
    <property type="term" value="C:cytosol"/>
    <property type="evidence" value="ECO:0007669"/>
    <property type="project" value="TreeGrafter"/>
</dbReference>
<evidence type="ECO:0000256" key="3">
    <source>
        <dbReference type="ARBA" id="ARBA00022603"/>
    </source>
</evidence>
<comment type="catalytic activity">
    <reaction evidence="7">
        <text>adenosine(1518)/adenosine(1519) in 16S rRNA + 4 S-adenosyl-L-methionine = N(6)-dimethyladenosine(1518)/N(6)-dimethyladenosine(1519) in 16S rRNA + 4 S-adenosyl-L-homocysteine + 4 H(+)</text>
        <dbReference type="Rhea" id="RHEA:19609"/>
        <dbReference type="Rhea" id="RHEA-COMP:10232"/>
        <dbReference type="Rhea" id="RHEA-COMP:10233"/>
        <dbReference type="ChEBI" id="CHEBI:15378"/>
        <dbReference type="ChEBI" id="CHEBI:57856"/>
        <dbReference type="ChEBI" id="CHEBI:59789"/>
        <dbReference type="ChEBI" id="CHEBI:74411"/>
        <dbReference type="ChEBI" id="CHEBI:74493"/>
        <dbReference type="EC" id="2.1.1.182"/>
    </reaction>
</comment>
<comment type="caution">
    <text evidence="10">The sequence shown here is derived from an EMBL/GenBank/DDBJ whole genome shotgun (WGS) entry which is preliminary data.</text>
</comment>
<feature type="domain" description="Ribosomal RNA adenine methylase transferase N-terminal" evidence="9">
    <location>
        <begin position="20"/>
        <end position="193"/>
    </location>
</feature>
<feature type="binding site" evidence="8">
    <location>
        <position position="63"/>
    </location>
    <ligand>
        <name>S-adenosyl-L-methionine</name>
        <dbReference type="ChEBI" id="CHEBI:59789"/>
    </ligand>
</feature>
<evidence type="ECO:0000256" key="2">
    <source>
        <dbReference type="ARBA" id="ARBA00022552"/>
    </source>
</evidence>
<evidence type="ECO:0000256" key="6">
    <source>
        <dbReference type="ARBA" id="ARBA00022884"/>
    </source>
</evidence>
<dbReference type="EC" id="2.1.1.182" evidence="7"/>
<dbReference type="PANTHER" id="PTHR11727">
    <property type="entry name" value="DIMETHYLADENOSINE TRANSFERASE"/>
    <property type="match status" value="1"/>
</dbReference>
<reference evidence="10 11" key="1">
    <citation type="submission" date="2019-12" db="EMBL/GenBank/DDBJ databases">
        <authorList>
            <person name="Zhao J."/>
        </authorList>
    </citation>
    <scope>NUCLEOTIDE SEQUENCE [LARGE SCALE GENOMIC DNA]</scope>
    <source>
        <strain evidence="10 11">S-15</strain>
    </source>
</reference>
<comment type="caution">
    <text evidence="7">Lacks conserved residue(s) required for the propagation of feature annotation.</text>
</comment>
<evidence type="ECO:0000259" key="9">
    <source>
        <dbReference type="SMART" id="SM00650"/>
    </source>
</evidence>
<dbReference type="InterPro" id="IPR023165">
    <property type="entry name" value="rRNA_Ade_diMease-like_C"/>
</dbReference>
<comment type="function">
    <text evidence="7">Specifically dimethylates two adjacent adenosines (A1518 and A1519) in the loop of a conserved hairpin near the 3'-end of 16S rRNA in the 30S particle. May play a critical role in biogenesis of 30S subunits.</text>
</comment>
<dbReference type="Gene3D" id="3.40.50.150">
    <property type="entry name" value="Vaccinia Virus protein VP39"/>
    <property type="match status" value="1"/>
</dbReference>
<dbReference type="InterPro" id="IPR011530">
    <property type="entry name" value="rRNA_adenine_dimethylase"/>
</dbReference>
<feature type="binding site" evidence="7 8">
    <location>
        <position position="41"/>
    </location>
    <ligand>
        <name>S-adenosyl-L-methionine</name>
        <dbReference type="ChEBI" id="CHEBI:59789"/>
    </ligand>
</feature>
<dbReference type="FunFam" id="1.10.8.100:FF:000001">
    <property type="entry name" value="Ribosomal RNA small subunit methyltransferase A"/>
    <property type="match status" value="1"/>
</dbReference>
<evidence type="ECO:0000256" key="4">
    <source>
        <dbReference type="ARBA" id="ARBA00022679"/>
    </source>
</evidence>
<proteinExistence type="inferred from homology"/>
<gene>
    <name evidence="7 10" type="primary">rsmA</name>
    <name evidence="7" type="synonym">ksgA</name>
    <name evidence="10" type="ORF">GQN54_01210</name>
</gene>
<dbReference type="Gene3D" id="1.10.8.100">
    <property type="entry name" value="Ribosomal RNA adenine dimethylase-like, domain 2"/>
    <property type="match status" value="1"/>
</dbReference>
<name>A0A6N9NJ91_9FLAO</name>
<dbReference type="SMART" id="SM00650">
    <property type="entry name" value="rADc"/>
    <property type="match status" value="1"/>
</dbReference>
<dbReference type="InterPro" id="IPR020598">
    <property type="entry name" value="rRNA_Ade_methylase_Trfase_N"/>
</dbReference>
<feature type="binding site" evidence="7 8">
    <location>
        <position position="108"/>
    </location>
    <ligand>
        <name>S-adenosyl-L-methionine</name>
        <dbReference type="ChEBI" id="CHEBI:59789"/>
    </ligand>
</feature>
<evidence type="ECO:0000256" key="5">
    <source>
        <dbReference type="ARBA" id="ARBA00022691"/>
    </source>
</evidence>
<dbReference type="PROSITE" id="PS51689">
    <property type="entry name" value="SAM_RNA_A_N6_MT"/>
    <property type="match status" value="1"/>
</dbReference>
<dbReference type="GO" id="GO:0003723">
    <property type="term" value="F:RNA binding"/>
    <property type="evidence" value="ECO:0007669"/>
    <property type="project" value="UniProtKB-UniRule"/>
</dbReference>